<dbReference type="EMBL" id="JBBJCI010000086">
    <property type="protein sequence ID" value="KAK7248817.1"/>
    <property type="molecule type" value="Genomic_DNA"/>
</dbReference>
<sequence>MQLRPAARRFEFSCVERDRLEGLRTIERWHVCHTLQHCTS</sequence>
<proteinExistence type="predicted"/>
<dbReference type="Proteomes" id="UP001363151">
    <property type="component" value="Unassembled WGS sequence"/>
</dbReference>
<comment type="caution">
    <text evidence="1">The sequence shown here is derived from an EMBL/GenBank/DDBJ whole genome shotgun (WGS) entry which is preliminary data.</text>
</comment>
<reference evidence="1 2" key="1">
    <citation type="submission" date="2024-03" db="EMBL/GenBank/DDBJ databases">
        <title>Aureococcus anophagefferens CCMP1851 and Kratosvirus quantuckense: Draft genome of a second virus-susceptible host strain in the model system.</title>
        <authorList>
            <person name="Chase E."/>
            <person name="Truchon A.R."/>
            <person name="Schepens W."/>
            <person name="Wilhelm S.W."/>
        </authorList>
    </citation>
    <scope>NUCLEOTIDE SEQUENCE [LARGE SCALE GENOMIC DNA]</scope>
    <source>
        <strain evidence="1 2">CCMP1851</strain>
    </source>
</reference>
<gene>
    <name evidence="1" type="ORF">SO694_00041211</name>
</gene>
<evidence type="ECO:0000313" key="2">
    <source>
        <dbReference type="Proteomes" id="UP001363151"/>
    </source>
</evidence>
<organism evidence="1 2">
    <name type="scientific">Aureococcus anophagefferens</name>
    <name type="common">Harmful bloom alga</name>
    <dbReference type="NCBI Taxonomy" id="44056"/>
    <lineage>
        <taxon>Eukaryota</taxon>
        <taxon>Sar</taxon>
        <taxon>Stramenopiles</taxon>
        <taxon>Ochrophyta</taxon>
        <taxon>Pelagophyceae</taxon>
        <taxon>Pelagomonadales</taxon>
        <taxon>Pelagomonadaceae</taxon>
        <taxon>Aureococcus</taxon>
    </lineage>
</organism>
<keyword evidence="2" id="KW-1185">Reference proteome</keyword>
<accession>A0ABR1G685</accession>
<protein>
    <submittedName>
        <fullName evidence="1">Uncharacterized protein</fullName>
    </submittedName>
</protein>
<evidence type="ECO:0000313" key="1">
    <source>
        <dbReference type="EMBL" id="KAK7248817.1"/>
    </source>
</evidence>
<name>A0ABR1G685_AURAN</name>